<proteinExistence type="predicted"/>
<protein>
    <recommendedName>
        <fullName evidence="3">Tetratricopeptide repeat protein</fullName>
    </recommendedName>
</protein>
<organism evidence="1 2">
    <name type="scientific">Paractinoplanes hotanensis</name>
    <dbReference type="NCBI Taxonomy" id="2906497"/>
    <lineage>
        <taxon>Bacteria</taxon>
        <taxon>Bacillati</taxon>
        <taxon>Actinomycetota</taxon>
        <taxon>Actinomycetes</taxon>
        <taxon>Micromonosporales</taxon>
        <taxon>Micromonosporaceae</taxon>
        <taxon>Paractinoplanes</taxon>
    </lineage>
</organism>
<dbReference type="RefSeq" id="WP_251803134.1">
    <property type="nucleotide sequence ID" value="NZ_JAMQOL010000059.1"/>
</dbReference>
<keyword evidence="2" id="KW-1185">Reference proteome</keyword>
<accession>A0ABT0YDV8</accession>
<reference evidence="1 2" key="1">
    <citation type="submission" date="2022-06" db="EMBL/GenBank/DDBJ databases">
        <title>Actinoplanes abujensis sp. nov., isolated from Nigerian arid soil.</title>
        <authorList>
            <person name="Ding P."/>
        </authorList>
    </citation>
    <scope>NUCLEOTIDE SEQUENCE [LARGE SCALE GENOMIC DNA]</scope>
    <source>
        <strain evidence="2">TRM88002</strain>
    </source>
</reference>
<sequence>MFRAWEATAAAALHTARRRDDGAGLARMHRVVAGAKDFQGRNTSAISHCTRALGERYVRAGRLPEAIQAWRDARQTYIELGFDKDAASLTRRLAGAGAEPRP</sequence>
<name>A0ABT0YDV8_9ACTN</name>
<comment type="caution">
    <text evidence="1">The sequence shown here is derived from an EMBL/GenBank/DDBJ whole genome shotgun (WGS) entry which is preliminary data.</text>
</comment>
<evidence type="ECO:0000313" key="1">
    <source>
        <dbReference type="EMBL" id="MCM4083434.1"/>
    </source>
</evidence>
<dbReference type="Proteomes" id="UP001523216">
    <property type="component" value="Unassembled WGS sequence"/>
</dbReference>
<gene>
    <name evidence="1" type="ORF">LXN57_38390</name>
</gene>
<evidence type="ECO:0008006" key="3">
    <source>
        <dbReference type="Google" id="ProtNLM"/>
    </source>
</evidence>
<evidence type="ECO:0000313" key="2">
    <source>
        <dbReference type="Proteomes" id="UP001523216"/>
    </source>
</evidence>
<dbReference type="EMBL" id="JAMQOL010000059">
    <property type="protein sequence ID" value="MCM4083434.1"/>
    <property type="molecule type" value="Genomic_DNA"/>
</dbReference>